<evidence type="ECO:0000256" key="2">
    <source>
        <dbReference type="ARBA" id="ARBA00022801"/>
    </source>
</evidence>
<dbReference type="Proteomes" id="UP000193420">
    <property type="component" value="Unassembled WGS sequence"/>
</dbReference>
<keyword evidence="2 7" id="KW-0378">Hydrolase</keyword>
<dbReference type="STRING" id="188872.SAMN03080602_00381"/>
<feature type="domain" description="Beta-hexosaminidase bacterial type N-terminal" evidence="6">
    <location>
        <begin position="49"/>
        <end position="175"/>
    </location>
</feature>
<evidence type="ECO:0000256" key="3">
    <source>
        <dbReference type="ARBA" id="ARBA00023295"/>
    </source>
</evidence>
<evidence type="ECO:0000259" key="6">
    <source>
        <dbReference type="Pfam" id="PF02838"/>
    </source>
</evidence>
<keyword evidence="3" id="KW-0326">Glycosidase</keyword>
<dbReference type="EMBL" id="FXAO01000001">
    <property type="protein sequence ID" value="SMG08805.1"/>
    <property type="molecule type" value="Genomic_DNA"/>
</dbReference>
<feature type="domain" description="Glycoside hydrolase family 20 catalytic" evidence="5">
    <location>
        <begin position="181"/>
        <end position="366"/>
    </location>
</feature>
<dbReference type="PANTHER" id="PTHR21040">
    <property type="entry name" value="BCDNA.GH04120"/>
    <property type="match status" value="1"/>
</dbReference>
<accession>A0A1X7I4Q2</accession>
<dbReference type="SUPFAM" id="SSF51445">
    <property type="entry name" value="(Trans)glycosidases"/>
    <property type="match status" value="1"/>
</dbReference>
<organism evidence="7 8">
    <name type="scientific">Arenibacter troitsensis</name>
    <dbReference type="NCBI Taxonomy" id="188872"/>
    <lineage>
        <taxon>Bacteria</taxon>
        <taxon>Pseudomonadati</taxon>
        <taxon>Bacteroidota</taxon>
        <taxon>Flavobacteriia</taxon>
        <taxon>Flavobacteriales</taxon>
        <taxon>Flavobacteriaceae</taxon>
        <taxon>Arenibacter</taxon>
    </lineage>
</organism>
<evidence type="ECO:0000256" key="4">
    <source>
        <dbReference type="PIRSR" id="PIRSR625705-1"/>
    </source>
</evidence>
<dbReference type="Pfam" id="PF02838">
    <property type="entry name" value="Glyco_hydro_20b"/>
    <property type="match status" value="1"/>
</dbReference>
<evidence type="ECO:0000313" key="7">
    <source>
        <dbReference type="EMBL" id="SMG08805.1"/>
    </source>
</evidence>
<dbReference type="PANTHER" id="PTHR21040:SF8">
    <property type="entry name" value="BCDNA.GH04120"/>
    <property type="match status" value="1"/>
</dbReference>
<gene>
    <name evidence="7" type="ORF">SAMN03080602_00381</name>
</gene>
<protein>
    <submittedName>
        <fullName evidence="7">Glycosyl hydrolase family 20, catalytic domain</fullName>
    </submittedName>
</protein>
<dbReference type="InterPro" id="IPR025705">
    <property type="entry name" value="Beta_hexosaminidase_sua/sub"/>
</dbReference>
<evidence type="ECO:0000259" key="5">
    <source>
        <dbReference type="Pfam" id="PF00728"/>
    </source>
</evidence>
<dbReference type="InterPro" id="IPR015882">
    <property type="entry name" value="HEX_bac_N"/>
</dbReference>
<evidence type="ECO:0000256" key="1">
    <source>
        <dbReference type="ARBA" id="ARBA00006285"/>
    </source>
</evidence>
<dbReference type="PRINTS" id="PR00738">
    <property type="entry name" value="GLHYDRLASE20"/>
</dbReference>
<proteinExistence type="inferred from homology"/>
<sequence length="738" mass="85316">MVIGYLKKNKYLKMKRISLFQSLIIVFFGILNTVAAQKGTSELASLGIHIIPYPQEVRLGGDDFILQNGLDIILDKNATSTDLKTAELLKKSLIDDWGLTVNITRENGTKGIVLTREGVGASIKDQGYSLSTGKNGLTILAKDEDGLFYGVQTFLQLIKKHRTGPFVPGMEILDWPDVKIRAAHYDTKHHQDRASYVKSFIRDLAKYKINMLVWEWEDKLAYKSHPEIGAPGAFTMEEMKEFTAYAKDYHIELTPLVQGLGHVSFILKWPQYRDLREVEDSDWEFCPLEEGTYDLLFDLWDEAMEATPGSKYIHIGSDETFELGVCDKCQDKAKEIGNSGLYHLFAEKAAKHLKKSRKVMLWERPMGWENSGSPIKNMEPDKDLVLTEEYHYESPDFKFARQAKNMGFEMFMYDPNPGLEPLFLPYHFKMTSNRISSSPRKVKGSLKDSYDLLTASANSGLFHGMVNTSWDDSGLHNQMWMLSFATSAQYSWNATAPGLEEFENSFFQNYYGPNVKDMEELYELLNEGAYYYAHSMERNVWHHGDIGKTHLPDLPRGQYVEYDQYWNNEYSEIIKRSRTQKESMKRALQIININMGQVERNAYDFEVYQSIAKLIEHTCLTYLDLSELEYTITQAHKNAFSDRAATLRSLEKAELLIGNSLLRREKVFADLVSVWEKTRLPKGMSTPAKKYFFKMDRSRHFANRTPDMSYLIYDEQLLDMEGYLEKLRAYRKSFQLKF</sequence>
<dbReference type="GO" id="GO:0005975">
    <property type="term" value="P:carbohydrate metabolic process"/>
    <property type="evidence" value="ECO:0007669"/>
    <property type="project" value="InterPro"/>
</dbReference>
<dbReference type="InterPro" id="IPR015883">
    <property type="entry name" value="Glyco_hydro_20_cat"/>
</dbReference>
<name>A0A1X7I4Q2_9FLAO</name>
<keyword evidence="8" id="KW-1185">Reference proteome</keyword>
<dbReference type="InterPro" id="IPR017853">
    <property type="entry name" value="GH"/>
</dbReference>
<feature type="active site" description="Proton donor" evidence="4">
    <location>
        <position position="319"/>
    </location>
</feature>
<evidence type="ECO:0000313" key="8">
    <source>
        <dbReference type="Proteomes" id="UP000193420"/>
    </source>
</evidence>
<dbReference type="InterPro" id="IPR038901">
    <property type="entry name" value="HEXDC-like"/>
</dbReference>
<dbReference type="InterPro" id="IPR029018">
    <property type="entry name" value="Hex-like_dom2"/>
</dbReference>
<dbReference type="Gene3D" id="3.20.20.80">
    <property type="entry name" value="Glycosidases"/>
    <property type="match status" value="1"/>
</dbReference>
<comment type="similarity">
    <text evidence="1">Belongs to the glycosyl hydrolase 20 family.</text>
</comment>
<dbReference type="Pfam" id="PF00728">
    <property type="entry name" value="Glyco_hydro_20"/>
    <property type="match status" value="1"/>
</dbReference>
<reference evidence="8" key="1">
    <citation type="submission" date="2017-04" db="EMBL/GenBank/DDBJ databases">
        <authorList>
            <person name="Varghese N."/>
            <person name="Submissions S."/>
        </authorList>
    </citation>
    <scope>NUCLEOTIDE SEQUENCE [LARGE SCALE GENOMIC DNA]</scope>
    <source>
        <strain evidence="8">DSM 19835</strain>
    </source>
</reference>
<dbReference type="Gene3D" id="3.30.379.10">
    <property type="entry name" value="Chitobiase/beta-hexosaminidase domain 2-like"/>
    <property type="match status" value="1"/>
</dbReference>
<dbReference type="AlphaFoldDB" id="A0A1X7I4Q2"/>
<dbReference type="GO" id="GO:0004563">
    <property type="term" value="F:beta-N-acetylhexosaminidase activity"/>
    <property type="evidence" value="ECO:0007669"/>
    <property type="project" value="InterPro"/>
</dbReference>
<dbReference type="SUPFAM" id="SSF55545">
    <property type="entry name" value="beta-N-acetylhexosaminidase-like domain"/>
    <property type="match status" value="1"/>
</dbReference>
<dbReference type="OrthoDB" id="9763537at2"/>